<dbReference type="PANTHER" id="PTHR30354">
    <property type="entry name" value="GNT FAMILY GLUCONATE TRANSPORTER"/>
    <property type="match status" value="1"/>
</dbReference>
<evidence type="ECO:0000256" key="1">
    <source>
        <dbReference type="SAM" id="Phobius"/>
    </source>
</evidence>
<dbReference type="GO" id="GO:0005886">
    <property type="term" value="C:plasma membrane"/>
    <property type="evidence" value="ECO:0007669"/>
    <property type="project" value="TreeGrafter"/>
</dbReference>
<sequence length="426" mass="44915">MIWGILIAMALMMLCSMRGISIVVVAPVCAILAAITGGGDLLKAYTTTYMTGVGNYVAEYFPIFLMGAVLGELMKNSGAAASLAHFVMKKLGVKHAILACMLATIVMVYGGVSTFCVIFALYPFMFFCFKEADIPLRMMPGVLFGGIIVTQATLPGCLQIQNIIPCTMLGVDLQAAPIMGTTSFIIMTVGAVLYLNWETKRQRAKGYHFEDERNEAKTLNVEEDLPNVVFSVLPIVAVIVLLNVCKFPAVGALFGGIVLSVVLFFKRLKANMLPTFNTACKNSMPAILNTACAVGFGSVIQTLTGFNGLVKGLESLAGGNPFVFAFIAVNVLAGVTGSASGGTRIALDAVGKQLLATGANPAALARVCAVSSCGLDSLPHNGAVITIINYCGQTHKKSYLPIFVVSVVLPIIGGLWCVLLANLGIM</sequence>
<keyword evidence="1" id="KW-0812">Transmembrane</keyword>
<proteinExistence type="predicted"/>
<feature type="transmembrane region" description="Helical" evidence="1">
    <location>
        <begin position="322"/>
        <end position="347"/>
    </location>
</feature>
<keyword evidence="1" id="KW-1133">Transmembrane helix</keyword>
<dbReference type="Pfam" id="PF02447">
    <property type="entry name" value="GntP_permease"/>
    <property type="match status" value="1"/>
</dbReference>
<organism evidence="2 3">
    <name type="scientific">Dorea longicatena</name>
    <dbReference type="NCBI Taxonomy" id="88431"/>
    <lineage>
        <taxon>Bacteria</taxon>
        <taxon>Bacillati</taxon>
        <taxon>Bacillota</taxon>
        <taxon>Clostridia</taxon>
        <taxon>Lachnospirales</taxon>
        <taxon>Lachnospiraceae</taxon>
        <taxon>Dorea</taxon>
    </lineage>
</organism>
<feature type="transmembrane region" description="Helical" evidence="1">
    <location>
        <begin position="402"/>
        <end position="425"/>
    </location>
</feature>
<dbReference type="EMBL" id="CABHNM010000018">
    <property type="protein sequence ID" value="VUW95343.1"/>
    <property type="molecule type" value="Genomic_DNA"/>
</dbReference>
<feature type="transmembrane region" description="Helical" evidence="1">
    <location>
        <begin position="95"/>
        <end position="122"/>
    </location>
</feature>
<feature type="transmembrane region" description="Helical" evidence="1">
    <location>
        <begin position="286"/>
        <end position="310"/>
    </location>
</feature>
<gene>
    <name evidence="2" type="primary">gntP</name>
    <name evidence="2" type="ORF">DLSSTS7063_00667</name>
</gene>
<name>A0A564SKL4_9FIRM</name>
<feature type="transmembrane region" description="Helical" evidence="1">
    <location>
        <begin position="142"/>
        <end position="164"/>
    </location>
</feature>
<dbReference type="RefSeq" id="WP_144099932.1">
    <property type="nucleotide sequence ID" value="NZ_CABHNM010000018.1"/>
</dbReference>
<evidence type="ECO:0000313" key="3">
    <source>
        <dbReference type="Proteomes" id="UP000398619"/>
    </source>
</evidence>
<dbReference type="PANTHER" id="PTHR30354:SF7">
    <property type="entry name" value="BLL7963 PROTEIN"/>
    <property type="match status" value="1"/>
</dbReference>
<dbReference type="InterPro" id="IPR003474">
    <property type="entry name" value="Glcn_transporter"/>
</dbReference>
<keyword evidence="1" id="KW-0472">Membrane</keyword>
<evidence type="ECO:0000313" key="2">
    <source>
        <dbReference type="EMBL" id="VUW95343.1"/>
    </source>
</evidence>
<feature type="transmembrane region" description="Helical" evidence="1">
    <location>
        <begin position="57"/>
        <end position="74"/>
    </location>
</feature>
<dbReference type="AlphaFoldDB" id="A0A564SKL4"/>
<protein>
    <submittedName>
        <fullName evidence="2">High-affinity gluconate transporter</fullName>
    </submittedName>
</protein>
<dbReference type="GO" id="GO:0015128">
    <property type="term" value="F:gluconate transmembrane transporter activity"/>
    <property type="evidence" value="ECO:0007669"/>
    <property type="project" value="InterPro"/>
</dbReference>
<feature type="transmembrane region" description="Helical" evidence="1">
    <location>
        <begin position="176"/>
        <end position="197"/>
    </location>
</feature>
<dbReference type="Proteomes" id="UP000398619">
    <property type="component" value="Unassembled WGS sequence"/>
</dbReference>
<feature type="transmembrane region" description="Helical" evidence="1">
    <location>
        <begin position="232"/>
        <end position="265"/>
    </location>
</feature>
<accession>A0A564SKL4</accession>
<reference evidence="2 3" key="1">
    <citation type="submission" date="2019-07" db="EMBL/GenBank/DDBJ databases">
        <authorList>
            <person name="Hibberd C M."/>
            <person name="Gehrig L. J."/>
            <person name="Chang H.-W."/>
            <person name="Venkatesh S."/>
        </authorList>
    </citation>
    <scope>NUCLEOTIDE SEQUENCE [LARGE SCALE GENOMIC DNA]</scope>
    <source>
        <strain evidence="2">Dorea_longicatena_SSTS_Bg7063</strain>
    </source>
</reference>